<dbReference type="SUPFAM" id="SSF54768">
    <property type="entry name" value="dsRNA-binding domain-like"/>
    <property type="match status" value="2"/>
</dbReference>
<comment type="caution">
    <text evidence="4">The sequence shown here is derived from an EMBL/GenBank/DDBJ whole genome shotgun (WGS) entry which is preliminary data.</text>
</comment>
<dbReference type="Pfam" id="PF14709">
    <property type="entry name" value="DND1_DSRM"/>
    <property type="match status" value="1"/>
</dbReference>
<organism evidence="4 5">
    <name type="scientific">Rhododendron griersonianum</name>
    <dbReference type="NCBI Taxonomy" id="479676"/>
    <lineage>
        <taxon>Eukaryota</taxon>
        <taxon>Viridiplantae</taxon>
        <taxon>Streptophyta</taxon>
        <taxon>Embryophyta</taxon>
        <taxon>Tracheophyta</taxon>
        <taxon>Spermatophyta</taxon>
        <taxon>Magnoliopsida</taxon>
        <taxon>eudicotyledons</taxon>
        <taxon>Gunneridae</taxon>
        <taxon>Pentapetalae</taxon>
        <taxon>asterids</taxon>
        <taxon>Ericales</taxon>
        <taxon>Ericaceae</taxon>
        <taxon>Ericoideae</taxon>
        <taxon>Rhodoreae</taxon>
        <taxon>Rhododendron</taxon>
    </lineage>
</organism>
<dbReference type="AlphaFoldDB" id="A0AAV6KEW9"/>
<proteinExistence type="predicted"/>
<evidence type="ECO:0000313" key="5">
    <source>
        <dbReference type="Proteomes" id="UP000823749"/>
    </source>
</evidence>
<dbReference type="InterPro" id="IPR000999">
    <property type="entry name" value="RNase_III_dom"/>
</dbReference>
<evidence type="ECO:0000259" key="3">
    <source>
        <dbReference type="PROSITE" id="PS50142"/>
    </source>
</evidence>
<dbReference type="PANTHER" id="PTHR14950">
    <property type="entry name" value="DICER-RELATED"/>
    <property type="match status" value="1"/>
</dbReference>
<name>A0AAV6KEW9_9ERIC</name>
<feature type="domain" description="RNase III" evidence="3">
    <location>
        <begin position="42"/>
        <end position="163"/>
    </location>
</feature>
<protein>
    <recommendedName>
        <fullName evidence="3">RNase III domain-containing protein</fullName>
    </recommendedName>
</protein>
<dbReference type="GO" id="GO:0005737">
    <property type="term" value="C:cytoplasm"/>
    <property type="evidence" value="ECO:0007669"/>
    <property type="project" value="TreeGrafter"/>
</dbReference>
<dbReference type="GO" id="GO:0003723">
    <property type="term" value="F:RNA binding"/>
    <property type="evidence" value="ECO:0007669"/>
    <property type="project" value="UniProtKB-KW"/>
</dbReference>
<dbReference type="GO" id="GO:0004525">
    <property type="term" value="F:ribonuclease III activity"/>
    <property type="evidence" value="ECO:0007669"/>
    <property type="project" value="InterPro"/>
</dbReference>
<keyword evidence="5" id="KW-1185">Reference proteome</keyword>
<dbReference type="EMBL" id="JACTNZ010000004">
    <property type="protein sequence ID" value="KAG5551038.1"/>
    <property type="molecule type" value="Genomic_DNA"/>
</dbReference>
<dbReference type="SUPFAM" id="SSF69065">
    <property type="entry name" value="RNase III domain-like"/>
    <property type="match status" value="1"/>
</dbReference>
<dbReference type="SMART" id="SM00358">
    <property type="entry name" value="DSRM"/>
    <property type="match status" value="2"/>
</dbReference>
<dbReference type="Gene3D" id="1.10.1520.10">
    <property type="entry name" value="Ribonuclease III domain"/>
    <property type="match status" value="1"/>
</dbReference>
<dbReference type="GO" id="GO:0030422">
    <property type="term" value="P:siRNA processing"/>
    <property type="evidence" value="ECO:0007669"/>
    <property type="project" value="TreeGrafter"/>
</dbReference>
<dbReference type="Gene3D" id="3.30.160.20">
    <property type="match status" value="1"/>
</dbReference>
<dbReference type="SMART" id="SM00535">
    <property type="entry name" value="RIBOc"/>
    <property type="match status" value="1"/>
</dbReference>
<dbReference type="Proteomes" id="UP000823749">
    <property type="component" value="Chromosome 4"/>
</dbReference>
<dbReference type="PANTHER" id="PTHR14950:SF49">
    <property type="entry name" value="RIBONUCLEASE 3-LIKE PROTEIN 2-RELATED"/>
    <property type="match status" value="1"/>
</dbReference>
<dbReference type="InterPro" id="IPR036389">
    <property type="entry name" value="RNase_III_sf"/>
</dbReference>
<dbReference type="CDD" id="cd00593">
    <property type="entry name" value="RIBOc"/>
    <property type="match status" value="1"/>
</dbReference>
<sequence length="348" mass="39285">MVPSIVLDRDSGKIHKRIIENYTPGPGDADDEDYRTDISDSGRAVEKLLDYSFKDKRLLEEALTHTSHTDSASYQRLERLGDSALGLAVSNFVFSAYPDLEPGQLSLLRSANTSTEKLARVREFALAVQEEDDTVVHEGAVKAPKVLADIVESVAGAVYVDCKLDLQVFWSIFRRLLKPIVDPETLWKQPQPVTFLYELCQKDGRKVDFKFREEKKDTAVYVDGELIASASTEIQAARAALKKLCLYECNSKMGVDYSCIYGTTEIEGAKQKLHALCGKKRWPKPYYGTVKESGLFHERRYVRSVEIKTAKNLLYNLCVVGDEKSRVRDADNSATSLMIRRLQELKEI</sequence>
<keyword evidence="1" id="KW-0378">Hydrolase</keyword>
<gene>
    <name evidence="4" type="ORF">RHGRI_009465</name>
</gene>
<dbReference type="GO" id="GO:0005634">
    <property type="term" value="C:nucleus"/>
    <property type="evidence" value="ECO:0007669"/>
    <property type="project" value="TreeGrafter"/>
</dbReference>
<reference evidence="4" key="1">
    <citation type="submission" date="2020-08" db="EMBL/GenBank/DDBJ databases">
        <title>Plant Genome Project.</title>
        <authorList>
            <person name="Zhang R.-G."/>
        </authorList>
    </citation>
    <scope>NUCLEOTIDE SEQUENCE</scope>
    <source>
        <strain evidence="4">WSP0</strain>
        <tissue evidence="4">Leaf</tissue>
    </source>
</reference>
<evidence type="ECO:0000313" key="4">
    <source>
        <dbReference type="EMBL" id="KAG5551038.1"/>
    </source>
</evidence>
<evidence type="ECO:0000256" key="2">
    <source>
        <dbReference type="ARBA" id="ARBA00022884"/>
    </source>
</evidence>
<dbReference type="PROSITE" id="PS50142">
    <property type="entry name" value="RNASE_3_2"/>
    <property type="match status" value="1"/>
</dbReference>
<keyword evidence="2" id="KW-0694">RNA-binding</keyword>
<dbReference type="Pfam" id="PF00636">
    <property type="entry name" value="Ribonuclease_3"/>
    <property type="match status" value="1"/>
</dbReference>
<accession>A0AAV6KEW9</accession>
<dbReference type="InterPro" id="IPR014720">
    <property type="entry name" value="dsRBD_dom"/>
</dbReference>
<evidence type="ECO:0000256" key="1">
    <source>
        <dbReference type="ARBA" id="ARBA00022801"/>
    </source>
</evidence>